<dbReference type="Pfam" id="PF13181">
    <property type="entry name" value="TPR_8"/>
    <property type="match status" value="1"/>
</dbReference>
<organism evidence="1">
    <name type="scientific">Magnetococcus massalia (strain MO-1)</name>
    <dbReference type="NCBI Taxonomy" id="451514"/>
    <lineage>
        <taxon>Bacteria</taxon>
        <taxon>Pseudomonadati</taxon>
        <taxon>Pseudomonadota</taxon>
        <taxon>Magnetococcia</taxon>
        <taxon>Magnetococcales</taxon>
        <taxon>Magnetococcaceae</taxon>
        <taxon>Magnetococcus</taxon>
    </lineage>
</organism>
<dbReference type="AlphaFoldDB" id="A0A1S7LL20"/>
<name>A0A1S7LL20_MAGMO</name>
<dbReference type="SUPFAM" id="SSF48452">
    <property type="entry name" value="TPR-like"/>
    <property type="match status" value="2"/>
</dbReference>
<accession>A0A1S7LL20</accession>
<dbReference type="SMART" id="SM00028">
    <property type="entry name" value="TPR"/>
    <property type="match status" value="3"/>
</dbReference>
<proteinExistence type="predicted"/>
<evidence type="ECO:0000313" key="1">
    <source>
        <dbReference type="EMBL" id="CRH07328.1"/>
    </source>
</evidence>
<gene>
    <name evidence="1" type="ORF">MAGMO_3188</name>
</gene>
<dbReference type="Pfam" id="PF13174">
    <property type="entry name" value="TPR_6"/>
    <property type="match status" value="2"/>
</dbReference>
<protein>
    <recommendedName>
        <fullName evidence="2">Tetratricopeptide repeat protein</fullName>
    </recommendedName>
</protein>
<sequence>MMRGLLYKALIALFLLLPFSAEALMTEMVHQRAPSGKGDAFSFELADETKVPSWELLGPKKLRLRVPNLLALPHTSIKYHRTRYVSGMVVEEIPGSPGLHVTFDLKVPLLTFRHQVTPAKRRKPARYTLLIEPTPMPNPQDATRLRGARILPGSEGTLVVLDHTGSGAIKNHYVDHDAHTVRLQWQGAMLGNFWQPPAPAGLVNGLYTYAFSNNLLEMEIAFHPRTGNVTLHKDPKSGTVIVELRTHNMQDDKRKEDIARILSNRRQAVEQGFPLPLNRIVPILLPSEEMVALADKEIGEAYFLDNAQAAEKDHQFGKARGYIDSLLDTFPQTPNRELLLFHKIDIANKMGWKPGWLMEELTGVLARYPNHFRYPKYRLLELKLLNDAQQFERAMAIMNDPNLPHNDPRVVLEQSRANIGMGRESEAKERLRALLQMDGADIKVRANAYYELINLEAARNNLDGASAMLNALPRLEMQALHNDPNRLLNLAGIYYKNNLFDKALDLYVTLIDNYPDTSAVTPWAMLRGAQSYRFMGNSEEAKRLFNRLIFMYPQSSASLWGRIFLVETDTERELEERLKELDTLIAKHPLGDAIYEAFLSKSMLQGDSGNHAESLKTINHLLTMINEGLIKRRANLLRQRYLEAGMEKALVTLRPEYALSLSEIHGDDWRRYPTYVKARAQLSEALMRMGLYRDALPLLSINKDTASKRLYALGDQLASGKVQAVPELPSLRKQTTPREARVRLAEAQRRQARRDWINILALLEHLPTEGFNDTEQTQRLRLLAQAESERGRFPQAVNNLETLLFGRPIGDGRDHYWYANVLRAWKGDAKAMPEFRTVAEKAEDKEVQTLALMRMGDIYQTQRNINDAKAAYQKAAELGRGTPWSELAQESVKQLELVQEMAP</sequence>
<dbReference type="EMBL" id="LO017727">
    <property type="protein sequence ID" value="CRH07328.1"/>
    <property type="molecule type" value="Genomic_DNA"/>
</dbReference>
<dbReference type="InterPro" id="IPR019734">
    <property type="entry name" value="TPR_rpt"/>
</dbReference>
<reference evidence="1" key="1">
    <citation type="submission" date="2015-04" db="EMBL/GenBank/DDBJ databases">
        <authorList>
            <person name="Syromyatnikov M.Y."/>
            <person name="Popov V.N."/>
        </authorList>
    </citation>
    <scope>NUCLEOTIDE SEQUENCE</scope>
    <source>
        <strain evidence="1">MO-1</strain>
    </source>
</reference>
<dbReference type="Gene3D" id="1.25.40.10">
    <property type="entry name" value="Tetratricopeptide repeat domain"/>
    <property type="match status" value="2"/>
</dbReference>
<dbReference type="InterPro" id="IPR011990">
    <property type="entry name" value="TPR-like_helical_dom_sf"/>
</dbReference>
<evidence type="ECO:0008006" key="2">
    <source>
        <dbReference type="Google" id="ProtNLM"/>
    </source>
</evidence>